<feature type="compositionally biased region" description="Basic and acidic residues" evidence="1">
    <location>
        <begin position="224"/>
        <end position="234"/>
    </location>
</feature>
<keyword evidence="3" id="KW-1185">Reference proteome</keyword>
<evidence type="ECO:0000313" key="3">
    <source>
        <dbReference type="Proteomes" id="UP000604046"/>
    </source>
</evidence>
<evidence type="ECO:0000256" key="1">
    <source>
        <dbReference type="SAM" id="MobiDB-lite"/>
    </source>
</evidence>
<evidence type="ECO:0000313" key="2">
    <source>
        <dbReference type="EMBL" id="CAE7253080.1"/>
    </source>
</evidence>
<sequence>MILEASAIVQWPSSVFHFFHASVGHGQGASSTLASYTMHAAAMNLVVEKDNLETSLSQFQTVLLLASCTVTLLSALYRFMLERCDSGRAGGWTAPNEAVSPLSPDSDFQLSRLRRESREQSVHSDKAKHVSLTGQRGLLAWWTWWVDSAAPDDLSTPNTEFENPQRKPPDSSQSASHRQKKKVVAAQRLRRLEALSEEAGEATCKAGSEALSEEAGEATCKAGSEGRQDGKDVQDAQGARDSVENLPQVVPFQKRCRDQEPGFEVPQAPSQPQVLPFQRRDLEEPGEWTSPELPDVLPFQKKSGPEHPEPPAGIPPMPFQRKRGEEEKVKKVENLGHLGGDLQERLTAPEPRAWPLPFTGKYPHPLAEEVPSLSGLPVPLMATFRDPRRLATSADTQHPQHLSGLSQDGRKDSVKDWDLDLLQRRTLGERPPNPQTSAPLAWDPMGLNENVPASALCASLRLAALLPVPMPPTPCPPPGLPPPPPPARSTLEGDNIRPPLMRHLRESLRESNIPSELSESNPLVIPSIGSFGHPDMCYRPCVYLEKGSCKREAFCTHCHFDHEKTCKLAKNQKKFIETQLDEVSLLAGLLPCIHAKAIERGLQREVTNLCTLIRRRVEFLSSYLSVRVVPVELARSMQRLSLHTLLGILIRRSDFDPEFMDDLTVAVAQFRAAIPTSLRSIRDSTPEGVPVSTLPVALQ</sequence>
<feature type="region of interest" description="Disordered" evidence="1">
    <location>
        <begin position="391"/>
        <end position="412"/>
    </location>
</feature>
<reference evidence="2" key="1">
    <citation type="submission" date="2021-02" db="EMBL/GenBank/DDBJ databases">
        <authorList>
            <person name="Dougan E. K."/>
            <person name="Rhodes N."/>
            <person name="Thang M."/>
            <person name="Chan C."/>
        </authorList>
    </citation>
    <scope>NUCLEOTIDE SEQUENCE</scope>
</reference>
<feature type="compositionally biased region" description="Polar residues" evidence="1">
    <location>
        <begin position="393"/>
        <end position="406"/>
    </location>
</feature>
<feature type="region of interest" description="Disordered" evidence="1">
    <location>
        <begin position="206"/>
        <end position="244"/>
    </location>
</feature>
<feature type="region of interest" description="Disordered" evidence="1">
    <location>
        <begin position="155"/>
        <end position="183"/>
    </location>
</feature>
<protein>
    <recommendedName>
        <fullName evidence="4">C3H1-type domain-containing protein</fullName>
    </recommendedName>
</protein>
<dbReference type="AlphaFoldDB" id="A0A812M084"/>
<feature type="region of interest" description="Disordered" evidence="1">
    <location>
        <begin position="423"/>
        <end position="442"/>
    </location>
</feature>
<accession>A0A812M084</accession>
<feature type="region of interest" description="Disordered" evidence="1">
    <location>
        <begin position="284"/>
        <end position="320"/>
    </location>
</feature>
<organism evidence="2 3">
    <name type="scientific">Symbiodinium natans</name>
    <dbReference type="NCBI Taxonomy" id="878477"/>
    <lineage>
        <taxon>Eukaryota</taxon>
        <taxon>Sar</taxon>
        <taxon>Alveolata</taxon>
        <taxon>Dinophyceae</taxon>
        <taxon>Suessiales</taxon>
        <taxon>Symbiodiniaceae</taxon>
        <taxon>Symbiodinium</taxon>
    </lineage>
</organism>
<comment type="caution">
    <text evidence="2">The sequence shown here is derived from an EMBL/GenBank/DDBJ whole genome shotgun (WGS) entry which is preliminary data.</text>
</comment>
<dbReference type="EMBL" id="CAJNDS010001236">
    <property type="protein sequence ID" value="CAE7253080.1"/>
    <property type="molecule type" value="Genomic_DNA"/>
</dbReference>
<name>A0A812M084_9DINO</name>
<evidence type="ECO:0008006" key="4">
    <source>
        <dbReference type="Google" id="ProtNLM"/>
    </source>
</evidence>
<gene>
    <name evidence="2" type="ORF">SNAT2548_LOCUS12700</name>
</gene>
<dbReference type="Proteomes" id="UP000604046">
    <property type="component" value="Unassembled WGS sequence"/>
</dbReference>
<proteinExistence type="predicted"/>